<dbReference type="Proteomes" id="UP000308953">
    <property type="component" value="Unassembled WGS sequence"/>
</dbReference>
<feature type="region of interest" description="Disordered" evidence="1">
    <location>
        <begin position="595"/>
        <end position="619"/>
    </location>
</feature>
<evidence type="ECO:0000313" key="2">
    <source>
        <dbReference type="EMBL" id="THX33479.1"/>
    </source>
</evidence>
<reference evidence="2 3" key="1">
    <citation type="submission" date="2018-10" db="EMBL/GenBank/DDBJ databases">
        <title>Fifty Aureobasidium pullulans genomes reveal a recombining polyextremotolerant generalist.</title>
        <authorList>
            <person name="Gostincar C."/>
            <person name="Turk M."/>
            <person name="Zajc J."/>
            <person name="Gunde-Cimerman N."/>
        </authorList>
    </citation>
    <scope>NUCLEOTIDE SEQUENCE [LARGE SCALE GENOMIC DNA]</scope>
    <source>
        <strain evidence="2 3">EXF-9785</strain>
    </source>
</reference>
<evidence type="ECO:0000256" key="1">
    <source>
        <dbReference type="SAM" id="MobiDB-lite"/>
    </source>
</evidence>
<feature type="compositionally biased region" description="Basic and acidic residues" evidence="1">
    <location>
        <begin position="922"/>
        <end position="936"/>
    </location>
</feature>
<feature type="compositionally biased region" description="Polar residues" evidence="1">
    <location>
        <begin position="95"/>
        <end position="115"/>
    </location>
</feature>
<feature type="compositionally biased region" description="Polar residues" evidence="1">
    <location>
        <begin position="520"/>
        <end position="531"/>
    </location>
</feature>
<feature type="region of interest" description="Disordered" evidence="1">
    <location>
        <begin position="952"/>
        <end position="973"/>
    </location>
</feature>
<proteinExistence type="predicted"/>
<feature type="compositionally biased region" description="Polar residues" evidence="1">
    <location>
        <begin position="210"/>
        <end position="225"/>
    </location>
</feature>
<feature type="region of interest" description="Disordered" evidence="1">
    <location>
        <begin position="210"/>
        <end position="239"/>
    </location>
</feature>
<feature type="region of interest" description="Disordered" evidence="1">
    <location>
        <begin position="1"/>
        <end position="37"/>
    </location>
</feature>
<evidence type="ECO:0000313" key="3">
    <source>
        <dbReference type="Proteomes" id="UP000308953"/>
    </source>
</evidence>
<name>A0A4S9EH48_AURPU</name>
<feature type="region of interest" description="Disordered" evidence="1">
    <location>
        <begin position="922"/>
        <end position="941"/>
    </location>
</feature>
<gene>
    <name evidence="2" type="ORF">D6D10_07828</name>
</gene>
<dbReference type="AlphaFoldDB" id="A0A4S9EH48"/>
<feature type="region of interest" description="Disordered" evidence="1">
    <location>
        <begin position="136"/>
        <end position="175"/>
    </location>
</feature>
<feature type="compositionally biased region" description="Low complexity" evidence="1">
    <location>
        <begin position="770"/>
        <end position="799"/>
    </location>
</feature>
<protein>
    <submittedName>
        <fullName evidence="2">Uncharacterized protein</fullName>
    </submittedName>
</protein>
<sequence>MLDPLNNTSLDGNHSSIQPDIRPIKSLRPKLPTSRERKQVAFVPTMKILKEEFPRDEEESSVGAFSHKATRKIIEPSPLPHSIFSRMKHNYELSKGSSRSGTTLPQHTEDSSNLDIRNAESWRSFDNRFTEEFFNHRKQPSRMSTKLESSAPTLRSLQQSRRHQPCSSNSSNYSNVAVHGPSNAAISKSEATPSHLDRFAFYGQDPSRVFGSSNGGEHTSVSSAARSADGPVTPKAVRRKPAVSNFSRISTSAVWGSERSTSPATDLDRSYGKQPPLRDMLGPEWYELLRDSAVEPEQLCEDLIEYFDGLGISCRLVYCFGFCVNESAIRLEPLRDGYRISNGSYSIAPDIRMITLLTRPAQMLLLDSDDAASSPIQPVPCIELTDGLTKSIHRLQHEQDDRGTTQGTIQAGSHHTYVDDSFKPVAGKEVYAAVEVYCPDWFKNNRKHPLTAVRARTWHRDYRGPDSPPAGGDTGAYPSTPNDDAAAGSTVGHGAVNGTRRHQSTSQAPTRHTAAKHLKSLTNAESLSIPSYDSLHPRTKPEVTEKPTVQPRASQAHDLLPRQASASSKKGIKKITGQEAQRLPATSPKVIFETQAKQGTVKSATSHTETPARPVEGPYDRPARWVSPCTGGKLLGKLFIRTETMFVHRRVAAQYKQPRPSLPLADAPVRRRSHHHKLDEQHSTSLAHEPSPKDHGVGGKKKNGSPKIKYALPAAMTAQKQRPASKQQHRNESPRDGSKSETVKDNVSWIAEHFHTLLGRPDGREIISHTAHPATKPTPPTTATATTATTTTTATSTLSLPPPPTTTTYYHHLPPPPTTTTMPKLTLRLPVSLHVGQTIDTAALCQIKFVKRFFFALFNDRSHNKAKSHTTASTYTAASIQAAVNEYIRFEDFLRSVGRGNPVFKSLLGNMQECARFASEKEKKQGYGHEDERMEGMEDEVEEVGRQLQLMAVSSTEGEPKGKNKRGRDDEDVEVILEATKKMKL</sequence>
<feature type="compositionally biased region" description="Basic and acidic residues" evidence="1">
    <location>
        <begin position="729"/>
        <end position="743"/>
    </location>
</feature>
<feature type="region of interest" description="Disordered" evidence="1">
    <location>
        <begin position="460"/>
        <end position="571"/>
    </location>
</feature>
<feature type="compositionally biased region" description="Polar residues" evidence="1">
    <location>
        <begin position="595"/>
        <end position="609"/>
    </location>
</feature>
<organism evidence="2 3">
    <name type="scientific">Aureobasidium pullulans</name>
    <name type="common">Black yeast</name>
    <name type="synonym">Pullularia pullulans</name>
    <dbReference type="NCBI Taxonomy" id="5580"/>
    <lineage>
        <taxon>Eukaryota</taxon>
        <taxon>Fungi</taxon>
        <taxon>Dikarya</taxon>
        <taxon>Ascomycota</taxon>
        <taxon>Pezizomycotina</taxon>
        <taxon>Dothideomycetes</taxon>
        <taxon>Dothideomycetidae</taxon>
        <taxon>Dothideales</taxon>
        <taxon>Saccotheciaceae</taxon>
        <taxon>Aureobasidium</taxon>
    </lineage>
</organism>
<feature type="region of interest" description="Disordered" evidence="1">
    <location>
        <begin position="770"/>
        <end position="802"/>
    </location>
</feature>
<feature type="compositionally biased region" description="Polar residues" evidence="1">
    <location>
        <begin position="141"/>
        <end position="159"/>
    </location>
</feature>
<feature type="region of interest" description="Disordered" evidence="1">
    <location>
        <begin position="658"/>
        <end position="743"/>
    </location>
</feature>
<feature type="region of interest" description="Disordered" evidence="1">
    <location>
        <begin position="93"/>
        <end position="115"/>
    </location>
</feature>
<accession>A0A4S9EH48</accession>
<feature type="compositionally biased region" description="Polar residues" evidence="1">
    <location>
        <begin position="1"/>
        <end position="18"/>
    </location>
</feature>
<feature type="compositionally biased region" description="Basic and acidic residues" evidence="1">
    <location>
        <begin position="535"/>
        <end position="545"/>
    </location>
</feature>
<dbReference type="EMBL" id="QZAV01000239">
    <property type="protein sequence ID" value="THX33479.1"/>
    <property type="molecule type" value="Genomic_DNA"/>
</dbReference>
<comment type="caution">
    <text evidence="2">The sequence shown here is derived from an EMBL/GenBank/DDBJ whole genome shotgun (WGS) entry which is preliminary data.</text>
</comment>